<dbReference type="STRING" id="860235.AOZ06_27245"/>
<sequence>MRGMAVTRQLARIPEPQLTGCRAPVEELDRLCSFQAASQRDYLDLNWWGIVLASLGKHHPSLAVLDQALRRVEAVNPAYRDHHDTIAEHPATAWRPREVSRFAEGLRALTPSAISDALPSDQDAVEVPGTDATDVDGDLAHHLVEQFGLMRDFYGEAADRHLAVVLWWD</sequence>
<evidence type="ECO:0000313" key="2">
    <source>
        <dbReference type="Proteomes" id="UP000063699"/>
    </source>
</evidence>
<protein>
    <recommendedName>
        <fullName evidence="3">DUF1877 domain-containing protein</fullName>
    </recommendedName>
</protein>
<keyword evidence="2" id="KW-1185">Reference proteome</keyword>
<reference evidence="1 2" key="1">
    <citation type="submission" date="2015-07" db="EMBL/GenBank/DDBJ databases">
        <title>Genome sequencing of Kibdelosporangium phytohabitans.</title>
        <authorList>
            <person name="Qin S."/>
            <person name="Xing K."/>
        </authorList>
    </citation>
    <scope>NUCLEOTIDE SEQUENCE [LARGE SCALE GENOMIC DNA]</scope>
    <source>
        <strain evidence="1 2">KLBMP1111</strain>
    </source>
</reference>
<accession>A0A0N9HXJ7</accession>
<dbReference type="Gene3D" id="3.40.1760.10">
    <property type="entry name" value="YfbM-like super family"/>
    <property type="match status" value="1"/>
</dbReference>
<evidence type="ECO:0008006" key="3">
    <source>
        <dbReference type="Google" id="ProtNLM"/>
    </source>
</evidence>
<name>A0A0N9HXJ7_9PSEU</name>
<dbReference type="Proteomes" id="UP000063699">
    <property type="component" value="Chromosome"/>
</dbReference>
<organism evidence="1 2">
    <name type="scientific">Kibdelosporangium phytohabitans</name>
    <dbReference type="NCBI Taxonomy" id="860235"/>
    <lineage>
        <taxon>Bacteria</taxon>
        <taxon>Bacillati</taxon>
        <taxon>Actinomycetota</taxon>
        <taxon>Actinomycetes</taxon>
        <taxon>Pseudonocardiales</taxon>
        <taxon>Pseudonocardiaceae</taxon>
        <taxon>Kibdelosporangium</taxon>
    </lineage>
</organism>
<dbReference type="KEGG" id="kphy:AOZ06_27245"/>
<dbReference type="EMBL" id="CP012752">
    <property type="protein sequence ID" value="ALG10101.1"/>
    <property type="molecule type" value="Genomic_DNA"/>
</dbReference>
<gene>
    <name evidence="1" type="ORF">AOZ06_27245</name>
</gene>
<dbReference type="InterPro" id="IPR035944">
    <property type="entry name" value="YfbM-like_sf"/>
</dbReference>
<dbReference type="AlphaFoldDB" id="A0A0N9HXJ7"/>
<evidence type="ECO:0000313" key="1">
    <source>
        <dbReference type="EMBL" id="ALG10101.1"/>
    </source>
</evidence>
<proteinExistence type="predicted"/>